<sequence>MNLSCSPRCLHTARVLAAALIGAVGLALATFGGVDTDHGTPSLLWPVPASHGTAHVPDGGDVLGGAELR</sequence>
<keyword evidence="1" id="KW-0472">Membrane</keyword>
<dbReference type="RefSeq" id="WP_091760831.1">
    <property type="nucleotide sequence ID" value="NZ_FOHB01000006.1"/>
</dbReference>
<reference evidence="3" key="1">
    <citation type="submission" date="2016-10" db="EMBL/GenBank/DDBJ databases">
        <authorList>
            <person name="Varghese N."/>
            <person name="Submissions S."/>
        </authorList>
    </citation>
    <scope>NUCLEOTIDE SEQUENCE [LARGE SCALE GENOMIC DNA]</scope>
    <source>
        <strain evidence="3">CGMCC 1.6963</strain>
    </source>
</reference>
<proteinExistence type="predicted"/>
<feature type="transmembrane region" description="Helical" evidence="1">
    <location>
        <begin position="12"/>
        <end position="34"/>
    </location>
</feature>
<evidence type="ECO:0000313" key="3">
    <source>
        <dbReference type="Proteomes" id="UP000199019"/>
    </source>
</evidence>
<name>A0A1H9X399_9MICO</name>
<protein>
    <submittedName>
        <fullName evidence="2">Uncharacterized protein</fullName>
    </submittedName>
</protein>
<dbReference type="AlphaFoldDB" id="A0A1H9X399"/>
<keyword evidence="1" id="KW-1133">Transmembrane helix</keyword>
<dbReference type="EMBL" id="FOHB01000006">
    <property type="protein sequence ID" value="SES40646.1"/>
    <property type="molecule type" value="Genomic_DNA"/>
</dbReference>
<gene>
    <name evidence="2" type="ORF">SAMN05216199_3404</name>
</gene>
<keyword evidence="3" id="KW-1185">Reference proteome</keyword>
<dbReference type="STRING" id="587636.SAMN05216199_3404"/>
<evidence type="ECO:0000313" key="2">
    <source>
        <dbReference type="EMBL" id="SES40646.1"/>
    </source>
</evidence>
<dbReference type="Proteomes" id="UP000199019">
    <property type="component" value="Unassembled WGS sequence"/>
</dbReference>
<keyword evidence="1" id="KW-0812">Transmembrane</keyword>
<accession>A0A1H9X399</accession>
<evidence type="ECO:0000256" key="1">
    <source>
        <dbReference type="SAM" id="Phobius"/>
    </source>
</evidence>
<organism evidence="2 3">
    <name type="scientific">Pedococcus cremeus</name>
    <dbReference type="NCBI Taxonomy" id="587636"/>
    <lineage>
        <taxon>Bacteria</taxon>
        <taxon>Bacillati</taxon>
        <taxon>Actinomycetota</taxon>
        <taxon>Actinomycetes</taxon>
        <taxon>Micrococcales</taxon>
        <taxon>Intrasporangiaceae</taxon>
        <taxon>Pedococcus</taxon>
    </lineage>
</organism>